<feature type="signal peptide" evidence="1">
    <location>
        <begin position="1"/>
        <end position="24"/>
    </location>
</feature>
<protein>
    <submittedName>
        <fullName evidence="2">Uncharacterized protein</fullName>
    </submittedName>
</protein>
<reference evidence="2" key="1">
    <citation type="submission" date="2022-09" db="EMBL/GenBank/DDBJ databases">
        <title>Intensive care unit water sources are persistently colonized with multi-drug resistant bacteria and are the site of extensive horizontal gene transfer of antibiotic resistance genes.</title>
        <authorList>
            <person name="Diorio-Toth L."/>
        </authorList>
    </citation>
    <scope>NUCLEOTIDE SEQUENCE</scope>
    <source>
        <strain evidence="2">GD03659</strain>
    </source>
</reference>
<dbReference type="AlphaFoldDB" id="A0AA43BCB5"/>
<dbReference type="RefSeq" id="WP_279728764.1">
    <property type="nucleotide sequence ID" value="NZ_JAOCKX010000019.1"/>
</dbReference>
<evidence type="ECO:0000313" key="2">
    <source>
        <dbReference type="EMBL" id="MDH2132284.1"/>
    </source>
</evidence>
<proteinExistence type="predicted"/>
<sequence>MFMLTCLSLCTALAGGMQPLPVMAKTPPATDLHALVRDFPYGRLAIQLEDSDFIILEKSGSRGLRPRLPSVSIGGAVRVDAALIDSFEPSINGGRDAQR</sequence>
<evidence type="ECO:0000313" key="3">
    <source>
        <dbReference type="Proteomes" id="UP001162318"/>
    </source>
</evidence>
<name>A0AA43BCB5_SPHYA</name>
<dbReference type="EMBL" id="JAOCKX010000019">
    <property type="protein sequence ID" value="MDH2132284.1"/>
    <property type="molecule type" value="Genomic_DNA"/>
</dbReference>
<organism evidence="2 3">
    <name type="scientific">Sphingobium yanoikuyae</name>
    <name type="common">Sphingomonas yanoikuyae</name>
    <dbReference type="NCBI Taxonomy" id="13690"/>
    <lineage>
        <taxon>Bacteria</taxon>
        <taxon>Pseudomonadati</taxon>
        <taxon>Pseudomonadota</taxon>
        <taxon>Alphaproteobacteria</taxon>
        <taxon>Sphingomonadales</taxon>
        <taxon>Sphingomonadaceae</taxon>
        <taxon>Sphingobium</taxon>
    </lineage>
</organism>
<comment type="caution">
    <text evidence="2">The sequence shown here is derived from an EMBL/GenBank/DDBJ whole genome shotgun (WGS) entry which is preliminary data.</text>
</comment>
<gene>
    <name evidence="2" type="ORF">N5J77_14220</name>
</gene>
<accession>A0AA43BCB5</accession>
<feature type="chain" id="PRO_5041447489" evidence="1">
    <location>
        <begin position="25"/>
        <end position="99"/>
    </location>
</feature>
<evidence type="ECO:0000256" key="1">
    <source>
        <dbReference type="SAM" id="SignalP"/>
    </source>
</evidence>
<dbReference type="Proteomes" id="UP001162318">
    <property type="component" value="Unassembled WGS sequence"/>
</dbReference>
<keyword evidence="1" id="KW-0732">Signal</keyword>